<reference evidence="11 12" key="1">
    <citation type="submission" date="2017-07" db="EMBL/GenBank/DDBJ databases">
        <title>Draft sequence of Rhodococcus enclensis 23b-28.</title>
        <authorList>
            <person name="Besaury L."/>
            <person name="Sancelme M."/>
            <person name="Amato P."/>
            <person name="Lallement A."/>
            <person name="Delort A.-M."/>
        </authorList>
    </citation>
    <scope>NUCLEOTIDE SEQUENCE [LARGE SCALE GENOMIC DNA]</scope>
    <source>
        <strain evidence="11 12">23b-28</strain>
    </source>
</reference>
<comment type="similarity">
    <text evidence="8">Belongs to the shikimate dehydrogenase family.</text>
</comment>
<comment type="subunit">
    <text evidence="8">Homodimer.</text>
</comment>
<keyword evidence="3 8" id="KW-0560">Oxidoreductase</keyword>
<dbReference type="AlphaFoldDB" id="A0A1C4ER20"/>
<dbReference type="GO" id="GO:0030266">
    <property type="term" value="F:quinate 3-dehydrogenase (NAD+) activity"/>
    <property type="evidence" value="ECO:0007669"/>
    <property type="project" value="UniProtKB-EC"/>
</dbReference>
<proteinExistence type="inferred from homology"/>
<dbReference type="SUPFAM" id="SSF51735">
    <property type="entry name" value="NAD(P)-binding Rossmann-fold domains"/>
    <property type="match status" value="1"/>
</dbReference>
<evidence type="ECO:0000313" key="12">
    <source>
        <dbReference type="Proteomes" id="UP000230886"/>
    </source>
</evidence>
<dbReference type="Proteomes" id="UP000230886">
    <property type="component" value="Unassembled WGS sequence"/>
</dbReference>
<evidence type="ECO:0000256" key="3">
    <source>
        <dbReference type="ARBA" id="ARBA00023002"/>
    </source>
</evidence>
<comment type="caution">
    <text evidence="11">The sequence shown here is derived from an EMBL/GenBank/DDBJ whole genome shotgun (WGS) entry which is preliminary data.</text>
</comment>
<accession>A0A1X0LM11</accession>
<keyword evidence="8" id="KW-0521">NADP</keyword>
<dbReference type="EMBL" id="JARDXE010000012">
    <property type="protein sequence ID" value="MDE8647084.1"/>
    <property type="molecule type" value="Genomic_DNA"/>
</dbReference>
<feature type="binding site" evidence="8">
    <location>
        <position position="109"/>
    </location>
    <ligand>
        <name>shikimate</name>
        <dbReference type="ChEBI" id="CHEBI:36208"/>
    </ligand>
</feature>
<protein>
    <recommendedName>
        <fullName evidence="8">Shikimate dehydrogenase (NADP(+))</fullName>
        <shortName evidence="8">SDH</shortName>
        <ecNumber evidence="8">1.1.1.25</ecNumber>
    </recommendedName>
</protein>
<comment type="catalytic activity">
    <reaction evidence="6">
        <text>shikimate + NAD(+) = 3-dehydroshikimate + NADH + H(+)</text>
        <dbReference type="Rhea" id="RHEA:17741"/>
        <dbReference type="ChEBI" id="CHEBI:15378"/>
        <dbReference type="ChEBI" id="CHEBI:16630"/>
        <dbReference type="ChEBI" id="CHEBI:36208"/>
        <dbReference type="ChEBI" id="CHEBI:57540"/>
        <dbReference type="ChEBI" id="CHEBI:57945"/>
    </reaction>
</comment>
<feature type="binding site" evidence="8">
    <location>
        <position position="94"/>
    </location>
    <ligand>
        <name>shikimate</name>
        <dbReference type="ChEBI" id="CHEBI:36208"/>
    </ligand>
</feature>
<dbReference type="FunFam" id="3.40.50.720:FF:000086">
    <property type="entry name" value="Quinate/shikimate dehydrogenase"/>
    <property type="match status" value="1"/>
</dbReference>
<evidence type="ECO:0000313" key="11">
    <source>
        <dbReference type="EMBL" id="PCK24978.1"/>
    </source>
</evidence>
<dbReference type="EMBL" id="NOVD01000021">
    <property type="protein sequence ID" value="PCK24978.1"/>
    <property type="molecule type" value="Genomic_DNA"/>
</dbReference>
<feature type="active site" description="Proton acceptor" evidence="8">
    <location>
        <position position="73"/>
    </location>
</feature>
<evidence type="ECO:0000256" key="8">
    <source>
        <dbReference type="HAMAP-Rule" id="MF_00222"/>
    </source>
</evidence>
<evidence type="ECO:0000256" key="6">
    <source>
        <dbReference type="ARBA" id="ARBA00052329"/>
    </source>
</evidence>
<dbReference type="GO" id="GO:0008652">
    <property type="term" value="P:amino acid biosynthetic process"/>
    <property type="evidence" value="ECO:0007669"/>
    <property type="project" value="UniProtKB-KW"/>
</dbReference>
<dbReference type="PANTHER" id="PTHR21089">
    <property type="entry name" value="SHIKIMATE DEHYDROGENASE"/>
    <property type="match status" value="1"/>
</dbReference>
<gene>
    <name evidence="8" type="primary">aroE</name>
    <name evidence="11" type="ORF">CHR55_22910</name>
    <name evidence="10" type="ORF">PXH69_19130</name>
</gene>
<evidence type="ECO:0000259" key="9">
    <source>
        <dbReference type="Pfam" id="PF08501"/>
    </source>
</evidence>
<dbReference type="GO" id="GO:0004764">
    <property type="term" value="F:shikimate 3-dehydrogenase (NADP+) activity"/>
    <property type="evidence" value="ECO:0007669"/>
    <property type="project" value="UniProtKB-UniRule"/>
</dbReference>
<dbReference type="EC" id="1.1.1.25" evidence="8"/>
<dbReference type="NCBIfam" id="NF009201">
    <property type="entry name" value="PRK12549.1"/>
    <property type="match status" value="1"/>
</dbReference>
<dbReference type="GO" id="GO:0009423">
    <property type="term" value="P:chorismate biosynthetic process"/>
    <property type="evidence" value="ECO:0007669"/>
    <property type="project" value="UniProtKB-UniRule"/>
</dbReference>
<dbReference type="InterPro" id="IPR046346">
    <property type="entry name" value="Aminoacid_DH-like_N_sf"/>
</dbReference>
<feature type="binding site" evidence="8">
    <location>
        <position position="250"/>
    </location>
    <ligand>
        <name>NADP(+)</name>
        <dbReference type="ChEBI" id="CHEBI:58349"/>
    </ligand>
</feature>
<dbReference type="Gene3D" id="3.40.50.10860">
    <property type="entry name" value="Leucine Dehydrogenase, chain A, domain 1"/>
    <property type="match status" value="1"/>
</dbReference>
<dbReference type="InterPro" id="IPR013708">
    <property type="entry name" value="Shikimate_DH-bd_N"/>
</dbReference>
<accession>A0A1C4ER20</accession>
<dbReference type="GO" id="GO:0009073">
    <property type="term" value="P:aromatic amino acid family biosynthetic process"/>
    <property type="evidence" value="ECO:0007669"/>
    <property type="project" value="UniProtKB-KW"/>
</dbReference>
<keyword evidence="2 8" id="KW-0028">Amino-acid biosynthesis</keyword>
<name>A0A1C4ER20_RHOSG</name>
<dbReference type="GO" id="GO:0050661">
    <property type="term" value="F:NADP binding"/>
    <property type="evidence" value="ECO:0007669"/>
    <property type="project" value="TreeGrafter"/>
</dbReference>
<comment type="function">
    <text evidence="8">Involved in the biosynthesis of the chorismate, which leads to the biosynthesis of aromatic amino acids. Catalyzes the reversible NADPH linked reduction of 3-dehydroshikimate (DHSA) to yield shikimate (SA).</text>
</comment>
<dbReference type="GO" id="GO:0019632">
    <property type="term" value="P:shikimate metabolic process"/>
    <property type="evidence" value="ECO:0007669"/>
    <property type="project" value="TreeGrafter"/>
</dbReference>
<dbReference type="Proteomes" id="UP001217325">
    <property type="component" value="Unassembled WGS sequence"/>
</dbReference>
<comment type="catalytic activity">
    <reaction evidence="5">
        <text>L-quinate + NAD(+) = 3-dehydroquinate + NADH + H(+)</text>
        <dbReference type="Rhea" id="RHEA:22364"/>
        <dbReference type="ChEBI" id="CHEBI:15378"/>
        <dbReference type="ChEBI" id="CHEBI:29751"/>
        <dbReference type="ChEBI" id="CHEBI:32364"/>
        <dbReference type="ChEBI" id="CHEBI:57540"/>
        <dbReference type="ChEBI" id="CHEBI:57945"/>
        <dbReference type="EC" id="1.1.1.24"/>
    </reaction>
</comment>
<evidence type="ECO:0000256" key="7">
    <source>
        <dbReference type="ARBA" id="ARBA00060613"/>
    </source>
</evidence>
<feature type="binding site" evidence="8">
    <location>
        <position position="69"/>
    </location>
    <ligand>
        <name>shikimate</name>
        <dbReference type="ChEBI" id="CHEBI:36208"/>
    </ligand>
</feature>
<comment type="pathway">
    <text evidence="1 8">Metabolic intermediate biosynthesis; chorismate biosynthesis; chorismate from D-erythrose 4-phosphate and phosphoenolpyruvate: step 4/7.</text>
</comment>
<reference evidence="10" key="2">
    <citation type="submission" date="2023-02" db="EMBL/GenBank/DDBJ databases">
        <title>A novel hydrolase synthesized by Rhodococcus erythropolis HQ is responsible for the detoxification of Zearalenone.</title>
        <authorList>
            <person name="Hu J."/>
            <person name="Xu J."/>
        </authorList>
    </citation>
    <scope>NUCLEOTIDE SEQUENCE</scope>
    <source>
        <strain evidence="10">HQ</strain>
    </source>
</reference>
<keyword evidence="4 8" id="KW-0057">Aromatic amino acid biosynthesis</keyword>
<evidence type="ECO:0000256" key="2">
    <source>
        <dbReference type="ARBA" id="ARBA00022605"/>
    </source>
</evidence>
<feature type="binding site" evidence="8">
    <location>
        <begin position="17"/>
        <end position="19"/>
    </location>
    <ligand>
        <name>shikimate</name>
        <dbReference type="ChEBI" id="CHEBI:36208"/>
    </ligand>
</feature>
<feature type="binding site" evidence="8">
    <location>
        <position position="257"/>
    </location>
    <ligand>
        <name>shikimate</name>
        <dbReference type="ChEBI" id="CHEBI:36208"/>
    </ligand>
</feature>
<organism evidence="11 12">
    <name type="scientific">Rhodococcus qingshengii</name>
    <dbReference type="NCBI Taxonomy" id="334542"/>
    <lineage>
        <taxon>Bacteria</taxon>
        <taxon>Bacillati</taxon>
        <taxon>Actinomycetota</taxon>
        <taxon>Actinomycetes</taxon>
        <taxon>Mycobacteriales</taxon>
        <taxon>Nocardiaceae</taxon>
        <taxon>Rhodococcus</taxon>
        <taxon>Rhodococcus erythropolis group</taxon>
    </lineage>
</organism>
<dbReference type="PANTHER" id="PTHR21089:SF1">
    <property type="entry name" value="BIFUNCTIONAL 3-DEHYDROQUINATE DEHYDRATASE_SHIKIMATE DEHYDROGENASE, CHLOROPLASTIC"/>
    <property type="match status" value="1"/>
</dbReference>
<dbReference type="RefSeq" id="WP_054187687.1">
    <property type="nucleotide sequence ID" value="NZ_AP026691.1"/>
</dbReference>
<evidence type="ECO:0000256" key="1">
    <source>
        <dbReference type="ARBA" id="ARBA00004871"/>
    </source>
</evidence>
<comment type="catalytic activity">
    <reaction evidence="8">
        <text>shikimate + NADP(+) = 3-dehydroshikimate + NADPH + H(+)</text>
        <dbReference type="Rhea" id="RHEA:17737"/>
        <dbReference type="ChEBI" id="CHEBI:15378"/>
        <dbReference type="ChEBI" id="CHEBI:16630"/>
        <dbReference type="ChEBI" id="CHEBI:36208"/>
        <dbReference type="ChEBI" id="CHEBI:57783"/>
        <dbReference type="ChEBI" id="CHEBI:58349"/>
        <dbReference type="EC" id="1.1.1.25"/>
    </reaction>
</comment>
<dbReference type="Gene3D" id="3.40.50.720">
    <property type="entry name" value="NAD(P)-binding Rossmann-like Domain"/>
    <property type="match status" value="1"/>
</dbReference>
<dbReference type="InterPro" id="IPR036291">
    <property type="entry name" value="NAD(P)-bd_dom_sf"/>
</dbReference>
<comment type="caution">
    <text evidence="8">Lacks conserved residue(s) required for the propagation of feature annotation.</text>
</comment>
<dbReference type="Pfam" id="PF08501">
    <property type="entry name" value="Shikimate_dh_N"/>
    <property type="match status" value="1"/>
</dbReference>
<feature type="binding site" evidence="8">
    <location>
        <position position="227"/>
    </location>
    <ligand>
        <name>NADP(+)</name>
        <dbReference type="ChEBI" id="CHEBI:58349"/>
    </ligand>
</feature>
<feature type="domain" description="Shikimate dehydrogenase substrate binding N-terminal" evidence="9">
    <location>
        <begin position="9"/>
        <end position="96"/>
    </location>
</feature>
<dbReference type="GO" id="GO:0005829">
    <property type="term" value="C:cytosol"/>
    <property type="evidence" value="ECO:0007669"/>
    <property type="project" value="TreeGrafter"/>
</dbReference>
<dbReference type="InterPro" id="IPR022893">
    <property type="entry name" value="Shikimate_DH_fam"/>
</dbReference>
<feature type="binding site" evidence="8">
    <location>
        <position position="229"/>
    </location>
    <ligand>
        <name>shikimate</name>
        <dbReference type="ChEBI" id="CHEBI:36208"/>
    </ligand>
</feature>
<evidence type="ECO:0000313" key="10">
    <source>
        <dbReference type="EMBL" id="MDE8647084.1"/>
    </source>
</evidence>
<dbReference type="HAMAP" id="MF_00222">
    <property type="entry name" value="Shikimate_DH_AroE"/>
    <property type="match status" value="1"/>
</dbReference>
<sequence>MSDSMLCGLIGTGIGASLTPIMHEEEGRRQGLPYVYRILDLDVMGMAPSDIGELLTYARRFGFRGLNITHPCKQLVIEHLDELSPDASRLGAVNTVLFDSGKAIGHNTDWSGFGRNFDDGLPGAQLDRVVQLGAGGAGAAVAYAALTRGVGTLTLVDSSLPRAQELAQTFAQQFPAQVVEARHTSDLAEVLGKANGLIHATPMGMAAHPGMAFSPDLLRPDLWVAEIVYRPLETELLRQARLIGAPTLSGGGMTVFQAVDAFRIFTGIEPDSKRMLAHMTELVHGEQTAAAL</sequence>
<evidence type="ECO:0000256" key="5">
    <source>
        <dbReference type="ARBA" id="ARBA00051639"/>
    </source>
</evidence>
<dbReference type="UniPathway" id="UPA00053">
    <property type="reaction ID" value="UER00087"/>
</dbReference>
<dbReference type="SUPFAM" id="SSF53223">
    <property type="entry name" value="Aminoacid dehydrogenase-like, N-terminal domain"/>
    <property type="match status" value="1"/>
</dbReference>
<feature type="binding site" evidence="8">
    <location>
        <begin position="133"/>
        <end position="137"/>
    </location>
    <ligand>
        <name>NADP(+)</name>
        <dbReference type="ChEBI" id="CHEBI:58349"/>
    </ligand>
</feature>
<evidence type="ECO:0000256" key="4">
    <source>
        <dbReference type="ARBA" id="ARBA00023141"/>
    </source>
</evidence>
<comment type="pathway">
    <text evidence="7">Aromatic compound metabolism; 3,4-dihydroxybenzoate biosynthesis; 3-dehydroquinate from D-quinate (NAD(+) route).</text>
</comment>
<dbReference type="CDD" id="cd01065">
    <property type="entry name" value="NAD_bind_Shikimate_DH"/>
    <property type="match status" value="1"/>
</dbReference>